<proteinExistence type="predicted"/>
<sequence>MSTPRARRTSAPNKVLVTFLLLALSVIGFQAFVGPSVLPIVPADRPHEFANGLGVRLLSIAHTHEGGEHLVTWSVELHNPGDTDLVLDPTTACRHVMPPEDVGTPGSPMEHTESVVVPAGQVTYWSDSCPSPDSGRWWAYTVRFDDPTEEHRYPPLTLLGRAH</sequence>
<gene>
    <name evidence="1" type="ORF">GTW20_10680</name>
</gene>
<protein>
    <submittedName>
        <fullName evidence="1">Uncharacterized protein</fullName>
    </submittedName>
</protein>
<dbReference type="AlphaFoldDB" id="A0A7K2IRX5"/>
<organism evidence="1 2">
    <name type="scientific">Nocardiopsis alba</name>
    <dbReference type="NCBI Taxonomy" id="53437"/>
    <lineage>
        <taxon>Bacteria</taxon>
        <taxon>Bacillati</taxon>
        <taxon>Actinomycetota</taxon>
        <taxon>Actinomycetes</taxon>
        <taxon>Streptosporangiales</taxon>
        <taxon>Nocardiopsidaceae</taxon>
        <taxon>Nocardiopsis</taxon>
    </lineage>
</organism>
<dbReference type="EMBL" id="WWHY01000001">
    <property type="protein sequence ID" value="MYR32728.1"/>
    <property type="molecule type" value="Genomic_DNA"/>
</dbReference>
<reference evidence="1 2" key="1">
    <citation type="journal article" date="2019" name="Nat. Commun.">
        <title>The antimicrobial potential of Streptomyces from insect microbiomes.</title>
        <authorList>
            <person name="Chevrette M.G."/>
            <person name="Carlson C.M."/>
            <person name="Ortega H.E."/>
            <person name="Thomas C."/>
            <person name="Ananiev G.E."/>
            <person name="Barns K.J."/>
            <person name="Book A.J."/>
            <person name="Cagnazzo J."/>
            <person name="Carlos C."/>
            <person name="Flanigan W."/>
            <person name="Grubbs K.J."/>
            <person name="Horn H.A."/>
            <person name="Hoffmann F.M."/>
            <person name="Klassen J.L."/>
            <person name="Knack J.J."/>
            <person name="Lewin G.R."/>
            <person name="McDonald B.R."/>
            <person name="Muller L."/>
            <person name="Melo W.G.P."/>
            <person name="Pinto-Tomas A.A."/>
            <person name="Schmitz A."/>
            <person name="Wendt-Pienkowski E."/>
            <person name="Wildman S."/>
            <person name="Zhao M."/>
            <person name="Zhang F."/>
            <person name="Bugni T.S."/>
            <person name="Andes D.R."/>
            <person name="Pupo M.T."/>
            <person name="Currie C.R."/>
        </authorList>
    </citation>
    <scope>NUCLEOTIDE SEQUENCE [LARGE SCALE GENOMIC DNA]</scope>
    <source>
        <strain evidence="1 2">SID5840</strain>
    </source>
</reference>
<comment type="caution">
    <text evidence="1">The sequence shown here is derived from an EMBL/GenBank/DDBJ whole genome shotgun (WGS) entry which is preliminary data.</text>
</comment>
<evidence type="ECO:0000313" key="2">
    <source>
        <dbReference type="Proteomes" id="UP000467124"/>
    </source>
</evidence>
<dbReference type="Proteomes" id="UP000467124">
    <property type="component" value="Unassembled WGS sequence"/>
</dbReference>
<evidence type="ECO:0000313" key="1">
    <source>
        <dbReference type="EMBL" id="MYR32728.1"/>
    </source>
</evidence>
<name>A0A7K2IRX5_9ACTN</name>
<dbReference type="RefSeq" id="WP_161110870.1">
    <property type="nucleotide sequence ID" value="NZ_JBEYIC010000007.1"/>
</dbReference>
<accession>A0A7K2IRX5</accession>